<dbReference type="GO" id="GO:0050660">
    <property type="term" value="F:flavin adenine dinucleotide binding"/>
    <property type="evidence" value="ECO:0007669"/>
    <property type="project" value="InterPro"/>
</dbReference>
<dbReference type="FunFam" id="2.40.110.10:FF:000002">
    <property type="entry name" value="Acyl-CoA dehydrogenase fadE12"/>
    <property type="match status" value="1"/>
</dbReference>
<dbReference type="AlphaFoldDB" id="A0A1Y2EBS6"/>
<dbReference type="PANTHER" id="PTHR48083:SF13">
    <property type="entry name" value="ACYL-COA DEHYDROGENASE FAMILY MEMBER 11"/>
    <property type="match status" value="1"/>
</dbReference>
<name>A0A1Y2EBS6_9PEZI</name>
<evidence type="ECO:0000259" key="10">
    <source>
        <dbReference type="Pfam" id="PF02771"/>
    </source>
</evidence>
<feature type="domain" description="Acyl-CoA oxidase/dehydrogenase middle" evidence="9">
    <location>
        <begin position="149"/>
        <end position="251"/>
    </location>
</feature>
<dbReference type="InterPro" id="IPR050741">
    <property type="entry name" value="Acyl-CoA_dehydrogenase"/>
</dbReference>
<dbReference type="Pfam" id="PF02770">
    <property type="entry name" value="Acyl-CoA_dh_M"/>
    <property type="match status" value="1"/>
</dbReference>
<evidence type="ECO:0000256" key="1">
    <source>
        <dbReference type="ARBA" id="ARBA00001974"/>
    </source>
</evidence>
<proteinExistence type="inferred from homology"/>
<dbReference type="Gene3D" id="1.10.540.10">
    <property type="entry name" value="Acyl-CoA dehydrogenase/oxidase, N-terminal domain"/>
    <property type="match status" value="1"/>
</dbReference>
<evidence type="ECO:0000256" key="6">
    <source>
        <dbReference type="ARBA" id="ARBA00023002"/>
    </source>
</evidence>
<sequence length="460" mass="50816">MDIPASARIPASVVDKVSKKAQQTLDEVESFVQEKCIPADAVFAQQLGREPRGRFASHPKVLEDLKLEARRRGLWNLFLAKGHDGKGAGYTNLEYGLMAEQLGQSQIASEAMNCSAPDSGNMEVLEKFSNASQKKEWLAPLLDGKIRSAFLMTEPDIASSDATNIRFDIRKEGNEYVLNGSKWWSSGAGDPSCELYIVMGKTDADNPNPYRQQSVVLVPSRTPGIIVQRMLSVFGYDDAPHGHGYVTFNNVRIPASNVVLGEGRGFEIIQGRLGPGRIHHTMRCIGAAERALGLLLARIHEPTKRPFGKMLHEHGLVLSQVARARIEIDSSRLVVLNAAIKIDNGNAKLAMAEIAEAKILVPQMLGRVIDDAIQVYGGAGVSQDTPLAYMWACARTMRLVDGPDEVHLLQLGKRESRRAAGVRERLERQKELEGQLFQHYDVQKVDPLYMGWTSETKPKL</sequence>
<keyword evidence="5 7" id="KW-0274">FAD</keyword>
<dbReference type="EMBL" id="MCFJ01000003">
    <property type="protein sequence ID" value="ORY69033.1"/>
    <property type="molecule type" value="Genomic_DNA"/>
</dbReference>
<protein>
    <submittedName>
        <fullName evidence="11">Acyl-CoA dehydrogenase/oxidase</fullName>
    </submittedName>
</protein>
<reference evidence="11 12" key="1">
    <citation type="submission" date="2016-07" db="EMBL/GenBank/DDBJ databases">
        <title>Pervasive Adenine N6-methylation of Active Genes in Fungi.</title>
        <authorList>
            <consortium name="DOE Joint Genome Institute"/>
            <person name="Mondo S.J."/>
            <person name="Dannebaum R.O."/>
            <person name="Kuo R.C."/>
            <person name="Labutti K."/>
            <person name="Haridas S."/>
            <person name="Kuo A."/>
            <person name="Salamov A."/>
            <person name="Ahrendt S.R."/>
            <person name="Lipzen A."/>
            <person name="Sullivan W."/>
            <person name="Andreopoulos W.B."/>
            <person name="Clum A."/>
            <person name="Lindquist E."/>
            <person name="Daum C."/>
            <person name="Ramamoorthy G.K."/>
            <person name="Gryganskyi A."/>
            <person name="Culley D."/>
            <person name="Magnuson J.K."/>
            <person name="James T.Y."/>
            <person name="O'Malley M.A."/>
            <person name="Stajich J.E."/>
            <person name="Spatafora J.W."/>
            <person name="Visel A."/>
            <person name="Grigoriev I.V."/>
        </authorList>
    </citation>
    <scope>NUCLEOTIDE SEQUENCE [LARGE SCALE GENOMIC DNA]</scope>
    <source>
        <strain evidence="11 12">CBS 129021</strain>
    </source>
</reference>
<dbReference type="SUPFAM" id="SSF56645">
    <property type="entry name" value="Acyl-CoA dehydrogenase NM domain-like"/>
    <property type="match status" value="1"/>
</dbReference>
<dbReference type="InterPro" id="IPR009075">
    <property type="entry name" value="AcylCo_DH/oxidase_C"/>
</dbReference>
<dbReference type="InterPro" id="IPR013786">
    <property type="entry name" value="AcylCoA_DH/ox_N"/>
</dbReference>
<feature type="domain" description="Acyl-CoA dehydrogenase/oxidase C-terminal" evidence="8">
    <location>
        <begin position="263"/>
        <end position="414"/>
    </location>
</feature>
<dbReference type="GO" id="GO:0005737">
    <property type="term" value="C:cytoplasm"/>
    <property type="evidence" value="ECO:0007669"/>
    <property type="project" value="TreeGrafter"/>
</dbReference>
<gene>
    <name evidence="11" type="ORF">BCR38DRAFT_521948</name>
</gene>
<accession>A0A1Y2EBS6</accession>
<dbReference type="RefSeq" id="XP_040719320.1">
    <property type="nucleotide sequence ID" value="XM_040865210.1"/>
</dbReference>
<organism evidence="11 12">
    <name type="scientific">Pseudomassariella vexata</name>
    <dbReference type="NCBI Taxonomy" id="1141098"/>
    <lineage>
        <taxon>Eukaryota</taxon>
        <taxon>Fungi</taxon>
        <taxon>Dikarya</taxon>
        <taxon>Ascomycota</taxon>
        <taxon>Pezizomycotina</taxon>
        <taxon>Sordariomycetes</taxon>
        <taxon>Xylariomycetidae</taxon>
        <taxon>Amphisphaeriales</taxon>
        <taxon>Pseudomassariaceae</taxon>
        <taxon>Pseudomassariella</taxon>
    </lineage>
</organism>
<evidence type="ECO:0000256" key="3">
    <source>
        <dbReference type="ARBA" id="ARBA00011738"/>
    </source>
</evidence>
<evidence type="ECO:0000259" key="9">
    <source>
        <dbReference type="Pfam" id="PF02770"/>
    </source>
</evidence>
<dbReference type="STRING" id="1141098.A0A1Y2EBS6"/>
<dbReference type="InParanoid" id="A0A1Y2EBS6"/>
<dbReference type="InterPro" id="IPR037069">
    <property type="entry name" value="AcylCoA_DH/ox_N_sf"/>
</dbReference>
<keyword evidence="12" id="KW-1185">Reference proteome</keyword>
<dbReference type="GO" id="GO:0033539">
    <property type="term" value="P:fatty acid beta-oxidation using acyl-CoA dehydrogenase"/>
    <property type="evidence" value="ECO:0007669"/>
    <property type="project" value="TreeGrafter"/>
</dbReference>
<evidence type="ECO:0000259" key="8">
    <source>
        <dbReference type="Pfam" id="PF00441"/>
    </source>
</evidence>
<dbReference type="Pfam" id="PF00441">
    <property type="entry name" value="Acyl-CoA_dh_1"/>
    <property type="match status" value="1"/>
</dbReference>
<dbReference type="Pfam" id="PF02771">
    <property type="entry name" value="Acyl-CoA_dh_N"/>
    <property type="match status" value="1"/>
</dbReference>
<evidence type="ECO:0000313" key="11">
    <source>
        <dbReference type="EMBL" id="ORY69033.1"/>
    </source>
</evidence>
<evidence type="ECO:0000256" key="4">
    <source>
        <dbReference type="ARBA" id="ARBA00022630"/>
    </source>
</evidence>
<dbReference type="GeneID" id="63781422"/>
<dbReference type="PANTHER" id="PTHR48083">
    <property type="entry name" value="MEDIUM-CHAIN SPECIFIC ACYL-COA DEHYDROGENASE, MITOCHONDRIAL-RELATED"/>
    <property type="match status" value="1"/>
</dbReference>
<evidence type="ECO:0000256" key="7">
    <source>
        <dbReference type="RuleBase" id="RU362125"/>
    </source>
</evidence>
<comment type="caution">
    <text evidence="11">The sequence shown here is derived from an EMBL/GenBank/DDBJ whole genome shotgun (WGS) entry which is preliminary data.</text>
</comment>
<comment type="subunit">
    <text evidence="3">Homodimer.</text>
</comment>
<dbReference type="Gene3D" id="1.20.140.10">
    <property type="entry name" value="Butyryl-CoA Dehydrogenase, subunit A, domain 3"/>
    <property type="match status" value="1"/>
</dbReference>
<dbReference type="Proteomes" id="UP000193689">
    <property type="component" value="Unassembled WGS sequence"/>
</dbReference>
<dbReference type="InterPro" id="IPR036250">
    <property type="entry name" value="AcylCo_DH-like_C"/>
</dbReference>
<keyword evidence="6 7" id="KW-0560">Oxidoreductase</keyword>
<dbReference type="SUPFAM" id="SSF47203">
    <property type="entry name" value="Acyl-CoA dehydrogenase C-terminal domain-like"/>
    <property type="match status" value="1"/>
</dbReference>
<evidence type="ECO:0000256" key="2">
    <source>
        <dbReference type="ARBA" id="ARBA00009347"/>
    </source>
</evidence>
<keyword evidence="4 7" id="KW-0285">Flavoprotein</keyword>
<evidence type="ECO:0000313" key="12">
    <source>
        <dbReference type="Proteomes" id="UP000193689"/>
    </source>
</evidence>
<dbReference type="OrthoDB" id="434771at2759"/>
<dbReference type="Gene3D" id="2.40.110.10">
    <property type="entry name" value="Butyryl-CoA Dehydrogenase, subunit A, domain 2"/>
    <property type="match status" value="1"/>
</dbReference>
<dbReference type="InterPro" id="IPR006091">
    <property type="entry name" value="Acyl-CoA_Oxase/DH_mid-dom"/>
</dbReference>
<feature type="domain" description="Acyl-CoA dehydrogenase/oxidase N-terminal" evidence="10">
    <location>
        <begin position="20"/>
        <end position="145"/>
    </location>
</feature>
<evidence type="ECO:0000256" key="5">
    <source>
        <dbReference type="ARBA" id="ARBA00022827"/>
    </source>
</evidence>
<dbReference type="GO" id="GO:0003995">
    <property type="term" value="F:acyl-CoA dehydrogenase activity"/>
    <property type="evidence" value="ECO:0007669"/>
    <property type="project" value="TreeGrafter"/>
</dbReference>
<dbReference type="InterPro" id="IPR009100">
    <property type="entry name" value="AcylCoA_DH/oxidase_NM_dom_sf"/>
</dbReference>
<comment type="similarity">
    <text evidence="2 7">Belongs to the acyl-CoA dehydrogenase family.</text>
</comment>
<comment type="cofactor">
    <cofactor evidence="1 7">
        <name>FAD</name>
        <dbReference type="ChEBI" id="CHEBI:57692"/>
    </cofactor>
</comment>
<dbReference type="InterPro" id="IPR046373">
    <property type="entry name" value="Acyl-CoA_Oxase/DH_mid-dom_sf"/>
</dbReference>